<keyword evidence="19" id="KW-1185">Reference proteome</keyword>
<organism evidence="18 19">
    <name type="scientific">Liquorilactobacillus aquaticus DSM 21051</name>
    <dbReference type="NCBI Taxonomy" id="1423725"/>
    <lineage>
        <taxon>Bacteria</taxon>
        <taxon>Bacillati</taxon>
        <taxon>Bacillota</taxon>
        <taxon>Bacilli</taxon>
        <taxon>Lactobacillales</taxon>
        <taxon>Lactobacillaceae</taxon>
        <taxon>Liquorilactobacillus</taxon>
    </lineage>
</organism>
<dbReference type="EC" id="5.6.2.3" evidence="15"/>
<keyword evidence="9" id="KW-0408">Iron</keyword>
<evidence type="ECO:0000256" key="1">
    <source>
        <dbReference type="ARBA" id="ARBA00001966"/>
    </source>
</evidence>
<keyword evidence="4" id="KW-0547">Nucleotide-binding</keyword>
<evidence type="ECO:0000256" key="14">
    <source>
        <dbReference type="ARBA" id="ARBA00038058"/>
    </source>
</evidence>
<keyword evidence="2" id="KW-0004">4Fe-4S</keyword>
<evidence type="ECO:0000256" key="10">
    <source>
        <dbReference type="ARBA" id="ARBA00023014"/>
    </source>
</evidence>
<dbReference type="GO" id="GO:0006281">
    <property type="term" value="P:DNA repair"/>
    <property type="evidence" value="ECO:0007669"/>
    <property type="project" value="UniProtKB-KW"/>
</dbReference>
<dbReference type="InterPro" id="IPR042493">
    <property type="entry name" value="XPD_DNA_FeS"/>
</dbReference>
<keyword evidence="10" id="KW-0411">Iron-sulfur</keyword>
<evidence type="ECO:0000256" key="3">
    <source>
        <dbReference type="ARBA" id="ARBA00022723"/>
    </source>
</evidence>
<sequence length="790" mass="90803">MKNEIGVRQLVEFVWQTGDLHGEIFNSDNTALQGSAIHRQLQKSWNKNFIAEFDLKLPIQIGNKTYTIHGRADGVHQTDSNYDKIIEIKTSSLPFDVISKAKLSLYWAQLKIYAALLMKKSDITKIELELIYFQTSSNKVTHERNLFTKEEAESFFTKTLNIFGEWIKLKQNMLLQRNNSIRNLHFPFAQYRPHQHELAAAVYKTIVFHKRLFVEAPTGTGKTISTLFPAVMSLGQNKTERIFYLTAKESTRQVAEQSLLMLQEKGLYIHSITLTAKEKITFEEEKNIEDDRNPYFVGYYDRLKPALTDILQNEHIITAKTLKKYARKHLLDPFEFSLDISLFCDIVISDYNYLFDPLVYLQRFFQDSSKNYCFLIDEAHNLVARSRSMYTAEINSAPIKFLLTKIEKSHEPVSKKICTLLKRLHRSFSKLKDTLSPSKQNFLILNNCLEEFLKQVQHFTTNSQTWLKQNPDHPLFQQVLDYYFSAHAFLKISSFYDKTFRTKIKIEKEDVIVKIFCLNPSSLINRSLEKGKSSILFSATLSPITYYQDVLGGKNDSLTYTLSSPFKIKNLGIFTTPKLNVTYHFRSQNESKIIAALSTMVHAKSGNYLIFLPSYTFLEQIHAAFLRANPAVKTVCQTPDMDDTAKEIFLTTFTKRPIEKVTGFAVLGGSFAEGIDLKGDSLSGAAIITVGLPAFNEETAELENFFNQTSKNGFEYAYQLPGLNNVLQAAGRVIRGMDDIGVILLLDQRFATNRYTRYFPAHWQHYQQSYSLSQLAEQLALFWAHVNSNC</sequence>
<dbReference type="RefSeq" id="WP_057876040.1">
    <property type="nucleotide sequence ID" value="NZ_AYZD01000016.1"/>
</dbReference>
<dbReference type="GO" id="GO:0043139">
    <property type="term" value="F:5'-3' DNA helicase activity"/>
    <property type="evidence" value="ECO:0007669"/>
    <property type="project" value="UniProtKB-EC"/>
</dbReference>
<dbReference type="AlphaFoldDB" id="A0A0R2D7G2"/>
<evidence type="ECO:0000313" key="19">
    <source>
        <dbReference type="Proteomes" id="UP000051015"/>
    </source>
</evidence>
<dbReference type="GO" id="GO:0005524">
    <property type="term" value="F:ATP binding"/>
    <property type="evidence" value="ECO:0007669"/>
    <property type="project" value="UniProtKB-KW"/>
</dbReference>
<protein>
    <recommendedName>
        <fullName evidence="15">DNA 5'-3' helicase</fullName>
        <ecNumber evidence="15">5.6.2.3</ecNumber>
    </recommendedName>
</protein>
<dbReference type="PANTHER" id="PTHR11472">
    <property type="entry name" value="DNA REPAIR DEAD HELICASE RAD3/XP-D SUBFAMILY MEMBER"/>
    <property type="match status" value="1"/>
</dbReference>
<keyword evidence="8" id="KW-0067">ATP-binding</keyword>
<dbReference type="OrthoDB" id="9765586at2"/>
<keyword evidence="7 18" id="KW-0347">Helicase</keyword>
<reference evidence="18 19" key="1">
    <citation type="journal article" date="2015" name="Genome Announc.">
        <title>Expanding the biotechnology potential of lactobacilli through comparative genomics of 213 strains and associated genera.</title>
        <authorList>
            <person name="Sun Z."/>
            <person name="Harris H.M."/>
            <person name="McCann A."/>
            <person name="Guo C."/>
            <person name="Argimon S."/>
            <person name="Zhang W."/>
            <person name="Yang X."/>
            <person name="Jeffery I.B."/>
            <person name="Cooney J.C."/>
            <person name="Kagawa T.F."/>
            <person name="Liu W."/>
            <person name="Song Y."/>
            <person name="Salvetti E."/>
            <person name="Wrobel A."/>
            <person name="Rasinkangas P."/>
            <person name="Parkhill J."/>
            <person name="Rea M.C."/>
            <person name="O'Sullivan O."/>
            <person name="Ritari J."/>
            <person name="Douillard F.P."/>
            <person name="Paul Ross R."/>
            <person name="Yang R."/>
            <person name="Briner A.E."/>
            <person name="Felis G.E."/>
            <person name="de Vos W.M."/>
            <person name="Barrangou R."/>
            <person name="Klaenhammer T.R."/>
            <person name="Caufield P.W."/>
            <person name="Cui Y."/>
            <person name="Zhang H."/>
            <person name="O'Toole P.W."/>
        </authorList>
    </citation>
    <scope>NUCLEOTIDE SEQUENCE [LARGE SCALE GENOMIC DNA]</scope>
    <source>
        <strain evidence="18 19">DSM 21051</strain>
    </source>
</reference>
<dbReference type="Gene3D" id="1.10.275.40">
    <property type="match status" value="1"/>
</dbReference>
<dbReference type="InterPro" id="IPR011604">
    <property type="entry name" value="PDDEXK-like_dom_sf"/>
</dbReference>
<dbReference type="EMBL" id="AYZD01000016">
    <property type="protein sequence ID" value="KRM96220.1"/>
    <property type="molecule type" value="Genomic_DNA"/>
</dbReference>
<dbReference type="PROSITE" id="PS51193">
    <property type="entry name" value="HELICASE_ATP_BIND_2"/>
    <property type="match status" value="1"/>
</dbReference>
<comment type="cofactor">
    <cofactor evidence="1">
        <name>[4Fe-4S] cluster</name>
        <dbReference type="ChEBI" id="CHEBI:49883"/>
    </cofactor>
</comment>
<keyword evidence="3" id="KW-0479">Metal-binding</keyword>
<dbReference type="InterPro" id="IPR014013">
    <property type="entry name" value="Helic_SF1/SF2_ATP-bd_DinG/Rad3"/>
</dbReference>
<proteinExistence type="inferred from homology"/>
<dbReference type="SUPFAM" id="SSF52540">
    <property type="entry name" value="P-loop containing nucleoside triphosphate hydrolases"/>
    <property type="match status" value="2"/>
</dbReference>
<dbReference type="InterPro" id="IPR027417">
    <property type="entry name" value="P-loop_NTPase"/>
</dbReference>
<dbReference type="SMART" id="SM00491">
    <property type="entry name" value="HELICc2"/>
    <property type="match status" value="1"/>
</dbReference>
<dbReference type="GO" id="GO:0051539">
    <property type="term" value="F:4 iron, 4 sulfur cluster binding"/>
    <property type="evidence" value="ECO:0007669"/>
    <property type="project" value="UniProtKB-KW"/>
</dbReference>
<dbReference type="GO" id="GO:0016887">
    <property type="term" value="F:ATP hydrolysis activity"/>
    <property type="evidence" value="ECO:0007669"/>
    <property type="project" value="RHEA"/>
</dbReference>
<dbReference type="Pfam" id="PF06733">
    <property type="entry name" value="DEAD_2"/>
    <property type="match status" value="1"/>
</dbReference>
<evidence type="ECO:0000256" key="11">
    <source>
        <dbReference type="ARBA" id="ARBA00023125"/>
    </source>
</evidence>
<dbReference type="PATRIC" id="fig|1423725.3.peg.1061"/>
<evidence type="ECO:0000256" key="15">
    <source>
        <dbReference type="ARBA" id="ARBA00044969"/>
    </source>
</evidence>
<dbReference type="Gene3D" id="3.40.50.300">
    <property type="entry name" value="P-loop containing nucleotide triphosphate hydrolases"/>
    <property type="match status" value="2"/>
</dbReference>
<keyword evidence="5" id="KW-0227">DNA damage</keyword>
<dbReference type="Gene3D" id="3.90.320.10">
    <property type="match status" value="1"/>
</dbReference>
<evidence type="ECO:0000256" key="6">
    <source>
        <dbReference type="ARBA" id="ARBA00022801"/>
    </source>
</evidence>
<dbReference type="InterPro" id="IPR014001">
    <property type="entry name" value="Helicase_ATP-bd"/>
</dbReference>
<dbReference type="InterPro" id="IPR006554">
    <property type="entry name" value="Helicase-like_DEXD_c2"/>
</dbReference>
<evidence type="ECO:0000256" key="5">
    <source>
        <dbReference type="ARBA" id="ARBA00022763"/>
    </source>
</evidence>
<feature type="domain" description="Helicase ATP-binding" evidence="17">
    <location>
        <begin position="181"/>
        <end position="441"/>
    </location>
</feature>
<dbReference type="SMART" id="SM00487">
    <property type="entry name" value="DEXDc"/>
    <property type="match status" value="1"/>
</dbReference>
<dbReference type="InterPro" id="IPR011545">
    <property type="entry name" value="DEAD/DEAH_box_helicase_dom"/>
</dbReference>
<dbReference type="Pfam" id="PF00270">
    <property type="entry name" value="DEAD"/>
    <property type="match status" value="1"/>
</dbReference>
<keyword evidence="6" id="KW-0378">Hydrolase</keyword>
<dbReference type="STRING" id="1423725.FC19_GL001030"/>
<dbReference type="InterPro" id="IPR045028">
    <property type="entry name" value="DinG/Rad3-like"/>
</dbReference>
<dbReference type="InterPro" id="IPR006555">
    <property type="entry name" value="ATP-dep_Helicase_C"/>
</dbReference>
<dbReference type="Gene3D" id="1.10.30.20">
    <property type="entry name" value="Bacterial XPD DNA helicase, FeS cluster domain"/>
    <property type="match status" value="1"/>
</dbReference>
<dbReference type="GO" id="GO:0003677">
    <property type="term" value="F:DNA binding"/>
    <property type="evidence" value="ECO:0007669"/>
    <property type="project" value="UniProtKB-KW"/>
</dbReference>
<dbReference type="Proteomes" id="UP000051015">
    <property type="component" value="Unassembled WGS sequence"/>
</dbReference>
<evidence type="ECO:0000256" key="12">
    <source>
        <dbReference type="ARBA" id="ARBA00023204"/>
    </source>
</evidence>
<evidence type="ECO:0000313" key="18">
    <source>
        <dbReference type="EMBL" id="KRM96220.1"/>
    </source>
</evidence>
<dbReference type="InterPro" id="IPR010614">
    <property type="entry name" value="RAD3-like_helicase_DEAD"/>
</dbReference>
<dbReference type="SMART" id="SM00488">
    <property type="entry name" value="DEXDc2"/>
    <property type="match status" value="1"/>
</dbReference>
<evidence type="ECO:0000256" key="4">
    <source>
        <dbReference type="ARBA" id="ARBA00022741"/>
    </source>
</evidence>
<comment type="similarity">
    <text evidence="14">Belongs to the helicase family. DinG subfamily.</text>
</comment>
<keyword evidence="11" id="KW-0238">DNA-binding</keyword>
<evidence type="ECO:0000256" key="16">
    <source>
        <dbReference type="ARBA" id="ARBA00048954"/>
    </source>
</evidence>
<keyword evidence="13" id="KW-0413">Isomerase</keyword>
<evidence type="ECO:0000256" key="13">
    <source>
        <dbReference type="ARBA" id="ARBA00023235"/>
    </source>
</evidence>
<gene>
    <name evidence="18" type="ORF">FC19_GL001030</name>
</gene>
<dbReference type="Pfam" id="PF13307">
    <property type="entry name" value="Helicase_C_2"/>
    <property type="match status" value="1"/>
</dbReference>
<dbReference type="PANTHER" id="PTHR11472:SF34">
    <property type="entry name" value="REGULATOR OF TELOMERE ELONGATION HELICASE 1"/>
    <property type="match status" value="1"/>
</dbReference>
<comment type="catalytic activity">
    <reaction evidence="16">
        <text>ATP + H2O = ADP + phosphate + H(+)</text>
        <dbReference type="Rhea" id="RHEA:13065"/>
        <dbReference type="ChEBI" id="CHEBI:15377"/>
        <dbReference type="ChEBI" id="CHEBI:15378"/>
        <dbReference type="ChEBI" id="CHEBI:30616"/>
        <dbReference type="ChEBI" id="CHEBI:43474"/>
        <dbReference type="ChEBI" id="CHEBI:456216"/>
        <dbReference type="EC" id="5.6.2.3"/>
    </reaction>
</comment>
<dbReference type="GO" id="GO:0046872">
    <property type="term" value="F:metal ion binding"/>
    <property type="evidence" value="ECO:0007669"/>
    <property type="project" value="UniProtKB-KW"/>
</dbReference>
<name>A0A0R2D7G2_9LACO</name>
<comment type="caution">
    <text evidence="18">The sequence shown here is derived from an EMBL/GenBank/DDBJ whole genome shotgun (WGS) entry which is preliminary data.</text>
</comment>
<accession>A0A0R2D7G2</accession>
<evidence type="ECO:0000256" key="7">
    <source>
        <dbReference type="ARBA" id="ARBA00022806"/>
    </source>
</evidence>
<keyword evidence="12" id="KW-0234">DNA repair</keyword>
<evidence type="ECO:0000256" key="9">
    <source>
        <dbReference type="ARBA" id="ARBA00023004"/>
    </source>
</evidence>
<evidence type="ECO:0000259" key="17">
    <source>
        <dbReference type="PROSITE" id="PS51193"/>
    </source>
</evidence>
<evidence type="ECO:0000256" key="2">
    <source>
        <dbReference type="ARBA" id="ARBA00022485"/>
    </source>
</evidence>
<evidence type="ECO:0000256" key="8">
    <source>
        <dbReference type="ARBA" id="ARBA00022840"/>
    </source>
</evidence>